<comment type="caution">
    <text evidence="2">The sequence shown here is derived from an EMBL/GenBank/DDBJ whole genome shotgun (WGS) entry which is preliminary data.</text>
</comment>
<feature type="transmembrane region" description="Helical" evidence="1">
    <location>
        <begin position="21"/>
        <end position="43"/>
    </location>
</feature>
<protein>
    <submittedName>
        <fullName evidence="2">Uncharacterized protein</fullName>
    </submittedName>
</protein>
<organism evidence="2 3">
    <name type="scientific">Psychromonas aquatilis</name>
    <dbReference type="NCBI Taxonomy" id="2005072"/>
    <lineage>
        <taxon>Bacteria</taxon>
        <taxon>Pseudomonadati</taxon>
        <taxon>Pseudomonadota</taxon>
        <taxon>Gammaproteobacteria</taxon>
        <taxon>Alteromonadales</taxon>
        <taxon>Psychromonadaceae</taxon>
        <taxon>Psychromonas</taxon>
    </lineage>
</organism>
<keyword evidence="1" id="KW-1133">Transmembrane helix</keyword>
<keyword evidence="3" id="KW-1185">Reference proteome</keyword>
<evidence type="ECO:0000256" key="1">
    <source>
        <dbReference type="SAM" id="Phobius"/>
    </source>
</evidence>
<dbReference type="Proteomes" id="UP001369082">
    <property type="component" value="Unassembled WGS sequence"/>
</dbReference>
<gene>
    <name evidence="2" type="ORF">V6256_08455</name>
</gene>
<keyword evidence="1" id="KW-0812">Transmembrane</keyword>
<reference evidence="2 3" key="1">
    <citation type="submission" date="2024-02" db="EMBL/GenBank/DDBJ databases">
        <title>Bacteria isolated from the canopy kelp, Nereocystis luetkeana.</title>
        <authorList>
            <person name="Pfister C.A."/>
            <person name="Younker I.T."/>
            <person name="Light S.H."/>
        </authorList>
    </citation>
    <scope>NUCLEOTIDE SEQUENCE [LARGE SCALE GENOMIC DNA]</scope>
    <source>
        <strain evidence="2 3">TI.1.05</strain>
    </source>
</reference>
<keyword evidence="1" id="KW-0472">Membrane</keyword>
<dbReference type="EMBL" id="JBAKAZ010000026">
    <property type="protein sequence ID" value="MEL0629639.1"/>
    <property type="molecule type" value="Genomic_DNA"/>
</dbReference>
<evidence type="ECO:0000313" key="2">
    <source>
        <dbReference type="EMBL" id="MEL0629639.1"/>
    </source>
</evidence>
<name>A0ABU9GQX9_9GAMM</name>
<sequence>MLNLIKNSSKSNKLTSTVVEFAEILALWGVVSAAVLLTSLLWVN</sequence>
<dbReference type="RefSeq" id="WP_341597725.1">
    <property type="nucleotide sequence ID" value="NZ_JBAKAZ010000026.1"/>
</dbReference>
<evidence type="ECO:0000313" key="3">
    <source>
        <dbReference type="Proteomes" id="UP001369082"/>
    </source>
</evidence>
<accession>A0ABU9GQX9</accession>
<proteinExistence type="predicted"/>